<keyword evidence="1" id="KW-0472">Membrane</keyword>
<feature type="transmembrane region" description="Helical" evidence="1">
    <location>
        <begin position="59"/>
        <end position="79"/>
    </location>
</feature>
<feature type="transmembrane region" description="Helical" evidence="1">
    <location>
        <begin position="32"/>
        <end position="53"/>
    </location>
</feature>
<evidence type="ECO:0000256" key="1">
    <source>
        <dbReference type="SAM" id="Phobius"/>
    </source>
</evidence>
<dbReference type="EMBL" id="BPTR01000001">
    <property type="protein sequence ID" value="GJG28446.1"/>
    <property type="molecule type" value="Genomic_DNA"/>
</dbReference>
<evidence type="ECO:0000313" key="2">
    <source>
        <dbReference type="EMBL" id="GJG28446.1"/>
    </source>
</evidence>
<feature type="transmembrane region" description="Helical" evidence="1">
    <location>
        <begin position="184"/>
        <end position="204"/>
    </location>
</feature>
<feature type="transmembrane region" description="Helical" evidence="1">
    <location>
        <begin position="99"/>
        <end position="118"/>
    </location>
</feature>
<accession>A0AA37I3J8</accession>
<gene>
    <name evidence="2" type="ORF">PRRU23_21460</name>
</gene>
<dbReference type="AlphaFoldDB" id="A0AA37I3J8"/>
<dbReference type="Proteomes" id="UP000887043">
    <property type="component" value="Unassembled WGS sequence"/>
</dbReference>
<evidence type="ECO:0008006" key="4">
    <source>
        <dbReference type="Google" id="ProtNLM"/>
    </source>
</evidence>
<protein>
    <recommendedName>
        <fullName evidence="4">Tellurium resistance protein TerC</fullName>
    </recommendedName>
</protein>
<feature type="transmembrane region" description="Helical" evidence="1">
    <location>
        <begin position="162"/>
        <end position="178"/>
    </location>
</feature>
<keyword evidence="1" id="KW-1133">Transmembrane helix</keyword>
<sequence length="208" mass="23067">MEEKYNMTAERSLEIIRESIERSQRTINKNSAIPLIWWGICVVLFSLIIAYLWNNHGGPVWNMLWAVLWLVGYAGNWLIDKRRERVPTTFVGKTIGHVWATFGVFCCGVGMIFGFIGSGMLPMELIMPKVYIFGCITSIISLCFGMGTTITGLVIRNRVIQVCGLVAGIGGFFGALHFPSHAQLYVMAVVAIIGLIVPGLAILLQNQK</sequence>
<organism evidence="2 3">
    <name type="scientific">Segatella bryantii</name>
    <name type="common">Prevotella bryantii</name>
    <dbReference type="NCBI Taxonomy" id="77095"/>
    <lineage>
        <taxon>Bacteria</taxon>
        <taxon>Pseudomonadati</taxon>
        <taxon>Bacteroidota</taxon>
        <taxon>Bacteroidia</taxon>
        <taxon>Bacteroidales</taxon>
        <taxon>Prevotellaceae</taxon>
        <taxon>Segatella</taxon>
    </lineage>
</organism>
<feature type="transmembrane region" description="Helical" evidence="1">
    <location>
        <begin position="130"/>
        <end position="155"/>
    </location>
</feature>
<dbReference type="RefSeq" id="WP_006283279.1">
    <property type="nucleotide sequence ID" value="NZ_BPTR01000001.1"/>
</dbReference>
<evidence type="ECO:0000313" key="3">
    <source>
        <dbReference type="Proteomes" id="UP000887043"/>
    </source>
</evidence>
<comment type="caution">
    <text evidence="2">The sequence shown here is derived from an EMBL/GenBank/DDBJ whole genome shotgun (WGS) entry which is preliminary data.</text>
</comment>
<proteinExistence type="predicted"/>
<keyword evidence="1" id="KW-0812">Transmembrane</keyword>
<reference evidence="2" key="1">
    <citation type="submission" date="2021-08" db="EMBL/GenBank/DDBJ databases">
        <title>Prevotella lacticifex sp. nov., isolated from rumen of cow.</title>
        <authorList>
            <person name="Shinkai T."/>
            <person name="Ikeyama N."/>
            <person name="Kumagai M."/>
            <person name="Ohmori H."/>
            <person name="Sakamoto M."/>
            <person name="Ohkuma M."/>
            <person name="Mitsumori M."/>
        </authorList>
    </citation>
    <scope>NUCLEOTIDE SEQUENCE</scope>
    <source>
        <strain evidence="2">DSM 11371</strain>
    </source>
</reference>
<name>A0AA37I3J8_SEGBR</name>